<organism evidence="2 3">
    <name type="scientific">Phlyctema vagabunda</name>
    <dbReference type="NCBI Taxonomy" id="108571"/>
    <lineage>
        <taxon>Eukaryota</taxon>
        <taxon>Fungi</taxon>
        <taxon>Dikarya</taxon>
        <taxon>Ascomycota</taxon>
        <taxon>Pezizomycotina</taxon>
        <taxon>Leotiomycetes</taxon>
        <taxon>Helotiales</taxon>
        <taxon>Dermateaceae</taxon>
        <taxon>Phlyctema</taxon>
    </lineage>
</organism>
<feature type="region of interest" description="Disordered" evidence="1">
    <location>
        <begin position="359"/>
        <end position="378"/>
    </location>
</feature>
<sequence>MSHTNQTIEIDPAGDIFLEVTEYDYSVKSADDKRPVKQVVRFKVSKEILTNGSQNFKSLLDFHYRGSSSDVIKLDDETVLSSEVWLRYMHGKMIPTMYQIPIKEVWHVIAMGRKRFLENEKLNSWFACWMRSMGGHETSNFTLEELTVLMYPCEEFEHAYAFAEVTRRLAYGWAGHIWAKNPLAECGIYHLHLANRFMAAVNDARTGLKSKIHNPIWAATALFLESYQCSCKEKTHYEISKSLHKTRVWPLEKHFYGPDAKSSDEILEALKDFKYTPPAGSCANCRVDFKGNPVNLTIQNVRSSFHGLCLDCINTPSVGSIDEEARRHRRYRIPWDEGCTIRHGQPTWWYSALARSHGPDAHRRERDERRRLGKKTTT</sequence>
<name>A0ABR4PKA6_9HELO</name>
<reference evidence="2 3" key="1">
    <citation type="submission" date="2024-06" db="EMBL/GenBank/DDBJ databases">
        <title>Complete genome of Phlyctema vagabunda strain 19-DSS-EL-015.</title>
        <authorList>
            <person name="Fiorenzani C."/>
        </authorList>
    </citation>
    <scope>NUCLEOTIDE SEQUENCE [LARGE SCALE GENOMIC DNA]</scope>
    <source>
        <strain evidence="2 3">19-DSS-EL-015</strain>
    </source>
</reference>
<proteinExistence type="predicted"/>
<accession>A0ABR4PKA6</accession>
<evidence type="ECO:0000313" key="3">
    <source>
        <dbReference type="Proteomes" id="UP001629113"/>
    </source>
</evidence>
<feature type="compositionally biased region" description="Basic and acidic residues" evidence="1">
    <location>
        <begin position="359"/>
        <end position="370"/>
    </location>
</feature>
<protein>
    <recommendedName>
        <fullName evidence="4">BTB domain-containing protein</fullName>
    </recommendedName>
</protein>
<comment type="caution">
    <text evidence="2">The sequence shown here is derived from an EMBL/GenBank/DDBJ whole genome shotgun (WGS) entry which is preliminary data.</text>
</comment>
<gene>
    <name evidence="2" type="ORF">PVAG01_05531</name>
</gene>
<evidence type="ECO:0000256" key="1">
    <source>
        <dbReference type="SAM" id="MobiDB-lite"/>
    </source>
</evidence>
<evidence type="ECO:0008006" key="4">
    <source>
        <dbReference type="Google" id="ProtNLM"/>
    </source>
</evidence>
<dbReference type="Proteomes" id="UP001629113">
    <property type="component" value="Unassembled WGS sequence"/>
</dbReference>
<dbReference type="EMBL" id="JBFCZG010000004">
    <property type="protein sequence ID" value="KAL3423784.1"/>
    <property type="molecule type" value="Genomic_DNA"/>
</dbReference>
<evidence type="ECO:0000313" key="2">
    <source>
        <dbReference type="EMBL" id="KAL3423784.1"/>
    </source>
</evidence>
<keyword evidence="3" id="KW-1185">Reference proteome</keyword>